<keyword evidence="7 12" id="KW-0560">Oxidoreductase</keyword>
<dbReference type="CDD" id="cd04901">
    <property type="entry name" value="ACT_3PGDH"/>
    <property type="match status" value="1"/>
</dbReference>
<dbReference type="PANTHER" id="PTHR43761:SF1">
    <property type="entry name" value="D-ISOMER SPECIFIC 2-HYDROXYACID DEHYDROGENASE CATALYTIC DOMAIN-CONTAINING PROTEIN-RELATED"/>
    <property type="match status" value="1"/>
</dbReference>
<evidence type="ECO:0000256" key="4">
    <source>
        <dbReference type="ARBA" id="ARBA00013001"/>
    </source>
</evidence>
<dbReference type="Pfam" id="PF22629">
    <property type="entry name" value="ACT_AHAS_ss"/>
    <property type="match status" value="1"/>
</dbReference>
<dbReference type="PROSITE" id="PS00670">
    <property type="entry name" value="D_2_HYDROXYACID_DH_2"/>
    <property type="match status" value="1"/>
</dbReference>
<feature type="domain" description="ACT" evidence="13">
    <location>
        <begin position="340"/>
        <end position="409"/>
    </location>
</feature>
<comment type="catalytic activity">
    <reaction evidence="11">
        <text>(2R)-3-phosphoglycerate + NAD(+) = 3-phosphooxypyruvate + NADH + H(+)</text>
        <dbReference type="Rhea" id="RHEA:12641"/>
        <dbReference type="ChEBI" id="CHEBI:15378"/>
        <dbReference type="ChEBI" id="CHEBI:18110"/>
        <dbReference type="ChEBI" id="CHEBI:57540"/>
        <dbReference type="ChEBI" id="CHEBI:57945"/>
        <dbReference type="ChEBI" id="CHEBI:58272"/>
        <dbReference type="EC" id="1.1.1.95"/>
    </reaction>
</comment>
<dbReference type="InterPro" id="IPR050418">
    <property type="entry name" value="D-iso_2-hydroxyacid_DH_PdxB"/>
</dbReference>
<dbReference type="RefSeq" id="WP_269818648.1">
    <property type="nucleotide sequence ID" value="NZ_CP114976.1"/>
</dbReference>
<dbReference type="InterPro" id="IPR006140">
    <property type="entry name" value="D-isomer_DH_NAD-bd"/>
</dbReference>
<evidence type="ECO:0000256" key="1">
    <source>
        <dbReference type="ARBA" id="ARBA00003800"/>
    </source>
</evidence>
<dbReference type="KEGG" id="dce:O6P33_02355"/>
<dbReference type="SUPFAM" id="SSF55021">
    <property type="entry name" value="ACT-like"/>
    <property type="match status" value="1"/>
</dbReference>
<evidence type="ECO:0000256" key="7">
    <source>
        <dbReference type="ARBA" id="ARBA00023002"/>
    </source>
</evidence>
<dbReference type="GO" id="GO:0004617">
    <property type="term" value="F:phosphoglycerate dehydrogenase activity"/>
    <property type="evidence" value="ECO:0007669"/>
    <property type="project" value="UniProtKB-EC"/>
</dbReference>
<evidence type="ECO:0000256" key="9">
    <source>
        <dbReference type="ARBA" id="ARBA00030455"/>
    </source>
</evidence>
<evidence type="ECO:0000256" key="8">
    <source>
        <dbReference type="ARBA" id="ARBA00023027"/>
    </source>
</evidence>
<sequence>MSKTSLDKSKIRFLLLEGVHQNAIDTLNAAGYTNIEYITGALPEAELKEKIADAHFVGIRSRTQLTEDVFECAKKLIAVGCFCIGTNQVDLNAARERGIAVFNAPYSNTRSVAELVLAQAIMLMRGIPERNAASHRGGWMKSATDSYEIRGKKLGIIGYGSIGMQFSVLAEALGMDVFYYDVVTKLPLGNATQVATLNELLAMADVVSLHVPELPSTEWMIGEKEIRTMKKGSILMNAARGTVVVIEALAAAIKDGHLLGAAIDVFPTEPRSNGEEFESPLRGFDNVILTPHIGGSTQEAQANIGLEVAEKLVKYSDNGTSVSSVNFPEMSLPSHPGKHRILHIHQNIPGVMGAINKVFADNKINVSGQFLRTDESVGYVVIDIDAAHSELALSKLQEVEGTMRCRILY</sequence>
<dbReference type="EC" id="1.1.1.399" evidence="4"/>
<keyword evidence="8" id="KW-0520">NAD</keyword>
<keyword evidence="15" id="KW-1185">Reference proteome</keyword>
<dbReference type="GO" id="GO:0047545">
    <property type="term" value="F:(S)-2-hydroxyglutarate dehydrogenase activity"/>
    <property type="evidence" value="ECO:0007669"/>
    <property type="project" value="UniProtKB-ARBA"/>
</dbReference>
<gene>
    <name evidence="14" type="primary">serA</name>
    <name evidence="14" type="ORF">O6P33_02355</name>
</gene>
<dbReference type="FunFam" id="3.40.50.720:FF:000041">
    <property type="entry name" value="D-3-phosphoglycerate dehydrogenase"/>
    <property type="match status" value="1"/>
</dbReference>
<dbReference type="SUPFAM" id="SSF51735">
    <property type="entry name" value="NAD(P)-binding Rossmann-fold domains"/>
    <property type="match status" value="1"/>
</dbReference>
<dbReference type="EMBL" id="CP114976">
    <property type="protein sequence ID" value="WBE25706.1"/>
    <property type="molecule type" value="Genomic_DNA"/>
</dbReference>
<dbReference type="NCBIfam" id="NF008759">
    <property type="entry name" value="PRK11790.1"/>
    <property type="match status" value="1"/>
</dbReference>
<reference evidence="14 15" key="1">
    <citation type="submission" date="2022-12" db="EMBL/GenBank/DDBJ databases">
        <title>Coexistence and Characterization of a Novel Tigecycline Resistance gene tet(X) variant and blaNDM-1 in a Pseudomonas caeni Isolate of Chicken Origin.</title>
        <authorList>
            <person name="Lu X."/>
            <person name="Zhang L."/>
            <person name="Li R."/>
            <person name="Wang Z."/>
        </authorList>
    </citation>
    <scope>NUCLEOTIDE SEQUENCE [LARGE SCALE GENOMIC DNA]</scope>
    <source>
        <strain evidence="14 15">CE14</strain>
    </source>
</reference>
<dbReference type="InterPro" id="IPR029752">
    <property type="entry name" value="D-isomer_DH_CS1"/>
</dbReference>
<dbReference type="PROSITE" id="PS00671">
    <property type="entry name" value="D_2_HYDROXYACID_DH_3"/>
    <property type="match status" value="1"/>
</dbReference>
<dbReference type="PANTHER" id="PTHR43761">
    <property type="entry name" value="D-ISOMER SPECIFIC 2-HYDROXYACID DEHYDROGENASE FAMILY PROTEIN (AFU_ORTHOLOGUE AFUA_1G13630)"/>
    <property type="match status" value="1"/>
</dbReference>
<dbReference type="GO" id="GO:0051287">
    <property type="term" value="F:NAD binding"/>
    <property type="evidence" value="ECO:0007669"/>
    <property type="project" value="InterPro"/>
</dbReference>
<evidence type="ECO:0000256" key="12">
    <source>
        <dbReference type="RuleBase" id="RU003719"/>
    </source>
</evidence>
<dbReference type="InterPro" id="IPR054480">
    <property type="entry name" value="AHAS_small-like_ACT"/>
</dbReference>
<dbReference type="SUPFAM" id="SSF52283">
    <property type="entry name" value="Formate/glycerate dehydrogenase catalytic domain-like"/>
    <property type="match status" value="1"/>
</dbReference>
<dbReference type="Pfam" id="PF00389">
    <property type="entry name" value="2-Hacid_dh"/>
    <property type="match status" value="1"/>
</dbReference>
<comment type="function">
    <text evidence="1">Catalyzes the reversible oxidation of 3-phospho-D-glycerate to 3-phosphonooxypyruvate, the first step of the phosphorylated L-serine biosynthesis pathway. Also catalyzes the reversible oxidation of 2-hydroxyglutarate to 2-oxoglutarate.</text>
</comment>
<dbReference type="Gene3D" id="3.40.50.720">
    <property type="entry name" value="NAD(P)-binding Rossmann-like Domain"/>
    <property type="match status" value="2"/>
</dbReference>
<dbReference type="InterPro" id="IPR045865">
    <property type="entry name" value="ACT-like_dom_sf"/>
</dbReference>
<evidence type="ECO:0000313" key="15">
    <source>
        <dbReference type="Proteomes" id="UP001212189"/>
    </source>
</evidence>
<evidence type="ECO:0000256" key="10">
    <source>
        <dbReference type="ARBA" id="ARBA00048126"/>
    </source>
</evidence>
<dbReference type="InterPro" id="IPR002912">
    <property type="entry name" value="ACT_dom"/>
</dbReference>
<accession>A0AAF0AKP4</accession>
<dbReference type="EC" id="1.1.1.95" evidence="5"/>
<dbReference type="PROSITE" id="PS00065">
    <property type="entry name" value="D_2_HYDROXYACID_DH_1"/>
    <property type="match status" value="1"/>
</dbReference>
<evidence type="ECO:0000256" key="2">
    <source>
        <dbReference type="ARBA" id="ARBA00005216"/>
    </source>
</evidence>
<proteinExistence type="inferred from homology"/>
<dbReference type="PROSITE" id="PS51671">
    <property type="entry name" value="ACT"/>
    <property type="match status" value="1"/>
</dbReference>
<comment type="pathway">
    <text evidence="2">Amino-acid biosynthesis; L-serine biosynthesis; L-serine from 3-phospho-D-glycerate: step 1/3.</text>
</comment>
<evidence type="ECO:0000313" key="14">
    <source>
        <dbReference type="EMBL" id="WBE25706.1"/>
    </source>
</evidence>
<name>A0AAF0AKP4_9GAMM</name>
<dbReference type="InterPro" id="IPR036291">
    <property type="entry name" value="NAD(P)-bd_dom_sf"/>
</dbReference>
<evidence type="ECO:0000256" key="11">
    <source>
        <dbReference type="ARBA" id="ARBA00048731"/>
    </source>
</evidence>
<dbReference type="Gene3D" id="3.30.70.260">
    <property type="match status" value="1"/>
</dbReference>
<dbReference type="GO" id="GO:0006564">
    <property type="term" value="P:L-serine biosynthetic process"/>
    <property type="evidence" value="ECO:0007669"/>
    <property type="project" value="UniProtKB-ARBA"/>
</dbReference>
<dbReference type="InterPro" id="IPR006139">
    <property type="entry name" value="D-isomer_2_OHA_DH_cat_dom"/>
</dbReference>
<comment type="similarity">
    <text evidence="3 12">Belongs to the D-isomer specific 2-hydroxyacid dehydrogenase family.</text>
</comment>
<dbReference type="CDD" id="cd12176">
    <property type="entry name" value="PGDH_3"/>
    <property type="match status" value="1"/>
</dbReference>
<dbReference type="Pfam" id="PF02826">
    <property type="entry name" value="2-Hacid_dh_C"/>
    <property type="match status" value="1"/>
</dbReference>
<dbReference type="AlphaFoldDB" id="A0AAF0AKP4"/>
<dbReference type="Proteomes" id="UP001212189">
    <property type="component" value="Chromosome"/>
</dbReference>
<evidence type="ECO:0000256" key="3">
    <source>
        <dbReference type="ARBA" id="ARBA00005854"/>
    </source>
</evidence>
<evidence type="ECO:0000256" key="5">
    <source>
        <dbReference type="ARBA" id="ARBA00013143"/>
    </source>
</evidence>
<evidence type="ECO:0000256" key="6">
    <source>
        <dbReference type="ARBA" id="ARBA00021582"/>
    </source>
</evidence>
<protein>
    <recommendedName>
        <fullName evidence="6">D-3-phosphoglycerate dehydrogenase</fullName>
        <ecNumber evidence="4">1.1.1.399</ecNumber>
        <ecNumber evidence="5">1.1.1.95</ecNumber>
    </recommendedName>
    <alternativeName>
        <fullName evidence="9">2-oxoglutarate reductase</fullName>
    </alternativeName>
</protein>
<organism evidence="14 15">
    <name type="scientific">Denitrificimonas caeni</name>
    <dbReference type="NCBI Taxonomy" id="521720"/>
    <lineage>
        <taxon>Bacteria</taxon>
        <taxon>Pseudomonadati</taxon>
        <taxon>Pseudomonadota</taxon>
        <taxon>Gammaproteobacteria</taxon>
        <taxon>Pseudomonadales</taxon>
        <taxon>Pseudomonadaceae</taxon>
        <taxon>Denitrificimonas</taxon>
    </lineage>
</organism>
<evidence type="ECO:0000259" key="13">
    <source>
        <dbReference type="PROSITE" id="PS51671"/>
    </source>
</evidence>
<dbReference type="InterPro" id="IPR029753">
    <property type="entry name" value="D-isomer_DH_CS"/>
</dbReference>
<comment type="catalytic activity">
    <reaction evidence="10">
        <text>(R)-2-hydroxyglutarate + NAD(+) = 2-oxoglutarate + NADH + H(+)</text>
        <dbReference type="Rhea" id="RHEA:49612"/>
        <dbReference type="ChEBI" id="CHEBI:15378"/>
        <dbReference type="ChEBI" id="CHEBI:15801"/>
        <dbReference type="ChEBI" id="CHEBI:16810"/>
        <dbReference type="ChEBI" id="CHEBI:57540"/>
        <dbReference type="ChEBI" id="CHEBI:57945"/>
        <dbReference type="EC" id="1.1.1.399"/>
    </reaction>
</comment>